<dbReference type="Gene3D" id="3.20.20.80">
    <property type="entry name" value="Glycosidases"/>
    <property type="match status" value="1"/>
</dbReference>
<gene>
    <name evidence="1" type="ORF">Q4Q35_02655</name>
</gene>
<proteinExistence type="predicted"/>
<accession>A0ABT8W6F2</accession>
<dbReference type="InterPro" id="IPR017853">
    <property type="entry name" value="GH"/>
</dbReference>
<dbReference type="RefSeq" id="WP_303276376.1">
    <property type="nucleotide sequence ID" value="NZ_JAUOEK010000045.1"/>
</dbReference>
<comment type="caution">
    <text evidence="1">The sequence shown here is derived from an EMBL/GenBank/DDBJ whole genome shotgun (WGS) entry which is preliminary data.</text>
</comment>
<evidence type="ECO:0000313" key="2">
    <source>
        <dbReference type="Proteomes" id="UP001176883"/>
    </source>
</evidence>
<keyword evidence="2" id="KW-1185">Reference proteome</keyword>
<dbReference type="PROSITE" id="PS51257">
    <property type="entry name" value="PROKAR_LIPOPROTEIN"/>
    <property type="match status" value="1"/>
</dbReference>
<evidence type="ECO:0000313" key="1">
    <source>
        <dbReference type="EMBL" id="MDO5968698.1"/>
    </source>
</evidence>
<sequence length="551" mass="62945">MRNKILLIVSFVSFFILISCDKDAKDDEIIEVDLKFTQFDITLSTGEKSIGIIDEENKRILLNGIEEPLDIVSVDYKYSEDVLLITPNPSTIISKWTTIEKFRLHSNKAYEEYTIEIPDYVERTYENKATIAPLEKFGRVTKYHMFDMNHNAGALNNISNAERAFGEAKMNGLRVPLYCGDAFGGHPEEGVVVESVYTTVLKSIENAKAAYSGAEPFMIFAGLKVLTSDKAEYFPDWVTTEAPTVPNPVKYAQLVVDYIEFMHEHGHEVNYVAFDKEAARMDVTDFTIAVDELRARTASLGYVVPKIVAPEFYKPLGESGSFNDLYKINGQDRFDVFGNHYYLNHHNVTNHPDLKFEYELAQSDKYREAWATEAHWDKIRCSSNYEKKSDIWTSEYAIGCMFDWTDLGLDLVSWWDYSLSGGNSPRNYIMRAYTESLIGSQPIRMLDHDGEEVLSRLKLHSRAYIRDNEVNVFFINTVSPCNTTFTPPFYEEYPVGILDGFKIDGNISVTQWDDDDQPSGESFVIKPITENQFLIDITTGSFTHVSFKITQ</sequence>
<protein>
    <submittedName>
        <fullName evidence="1">DUF4971 domain-containing protein</fullName>
    </submittedName>
</protein>
<organism evidence="1 2">
    <name type="scientific">Flavivirga aquimarina</name>
    <dbReference type="NCBI Taxonomy" id="2027862"/>
    <lineage>
        <taxon>Bacteria</taxon>
        <taxon>Pseudomonadati</taxon>
        <taxon>Bacteroidota</taxon>
        <taxon>Flavobacteriia</taxon>
        <taxon>Flavobacteriales</taxon>
        <taxon>Flavobacteriaceae</taxon>
        <taxon>Flavivirga</taxon>
    </lineage>
</organism>
<dbReference type="Proteomes" id="UP001176883">
    <property type="component" value="Unassembled WGS sequence"/>
</dbReference>
<dbReference type="SUPFAM" id="SSF51445">
    <property type="entry name" value="(Trans)glycosidases"/>
    <property type="match status" value="1"/>
</dbReference>
<reference evidence="1" key="1">
    <citation type="submission" date="2023-07" db="EMBL/GenBank/DDBJ databases">
        <title>Two novel species in the genus Flavivirga.</title>
        <authorList>
            <person name="Kwon K."/>
        </authorList>
    </citation>
    <scope>NUCLEOTIDE SEQUENCE</scope>
    <source>
        <strain evidence="1">KCTC 52353</strain>
    </source>
</reference>
<dbReference type="EMBL" id="JAUOEK010000045">
    <property type="protein sequence ID" value="MDO5968698.1"/>
    <property type="molecule type" value="Genomic_DNA"/>
</dbReference>
<name>A0ABT8W6F2_9FLAO</name>